<dbReference type="Gene3D" id="3.30.160.150">
    <property type="entry name" value="Lipoprotein like domain"/>
    <property type="match status" value="1"/>
</dbReference>
<dbReference type="InterPro" id="IPR006311">
    <property type="entry name" value="TAT_signal"/>
</dbReference>
<dbReference type="InterPro" id="IPR007485">
    <property type="entry name" value="LPS_assembly_LptE"/>
</dbReference>
<evidence type="ECO:0008006" key="3">
    <source>
        <dbReference type="Google" id="ProtNLM"/>
    </source>
</evidence>
<dbReference type="RefSeq" id="WP_119839243.1">
    <property type="nucleotide sequence ID" value="NZ_CP060436.1"/>
</dbReference>
<accession>A0A418SFZ7</accession>
<dbReference type="PROSITE" id="PS51257">
    <property type="entry name" value="PROKAR_LIPOPROTEIN"/>
    <property type="match status" value="1"/>
</dbReference>
<dbReference type="KEGG" id="palw:PSAL_028520"/>
<dbReference type="Proteomes" id="UP000283786">
    <property type="component" value="Chromosome"/>
</dbReference>
<dbReference type="Pfam" id="PF04390">
    <property type="entry name" value="LptE"/>
    <property type="match status" value="1"/>
</dbReference>
<dbReference type="GO" id="GO:0019867">
    <property type="term" value="C:outer membrane"/>
    <property type="evidence" value="ECO:0007669"/>
    <property type="project" value="InterPro"/>
</dbReference>
<dbReference type="OrthoDB" id="7629596at2"/>
<dbReference type="EMBL" id="CP060436">
    <property type="protein sequence ID" value="QPM91597.1"/>
    <property type="molecule type" value="Genomic_DNA"/>
</dbReference>
<dbReference type="AlphaFoldDB" id="A0A418SFZ7"/>
<dbReference type="PROSITE" id="PS51318">
    <property type="entry name" value="TAT"/>
    <property type="match status" value="1"/>
</dbReference>
<sequence>MWSSDRRSFLATLASGLALGGLAACGFTPSYGPGGGTLPLLNTTRIPAPDSDDSYVLVRELEQRLGRVTAPLYDLTLQLSVGEESLAVTSDNTTTRFNVVGSLTYTLTQIESATEIGSGKVQSFTGYSATGTTVATLASQSDAHERLMVILSDMLVARLTADMALHTQSVSQSAMGAPPVSGQ</sequence>
<dbReference type="GO" id="GO:0043165">
    <property type="term" value="P:Gram-negative-bacterium-type cell outer membrane assembly"/>
    <property type="evidence" value="ECO:0007669"/>
    <property type="project" value="InterPro"/>
</dbReference>
<reference evidence="1 2" key="1">
    <citation type="submission" date="2020-08" db="EMBL/GenBank/DDBJ databases">
        <title>Genome sequence of Rhodobacteraceae bacterium Lw-13e.</title>
        <authorList>
            <person name="Poehlein A."/>
            <person name="Wolter L."/>
            <person name="Daniel R."/>
            <person name="Brinkhoff T."/>
        </authorList>
    </citation>
    <scope>NUCLEOTIDE SEQUENCE [LARGE SCALE GENOMIC DNA]</scope>
    <source>
        <strain evidence="1 2">Lw-13e</strain>
    </source>
</reference>
<organism evidence="1 2">
    <name type="scientific">Pseudooceanicola algae</name>
    <dbReference type="NCBI Taxonomy" id="1537215"/>
    <lineage>
        <taxon>Bacteria</taxon>
        <taxon>Pseudomonadati</taxon>
        <taxon>Pseudomonadota</taxon>
        <taxon>Alphaproteobacteria</taxon>
        <taxon>Rhodobacterales</taxon>
        <taxon>Paracoccaceae</taxon>
        <taxon>Pseudooceanicola</taxon>
    </lineage>
</organism>
<gene>
    <name evidence="1" type="ORF">PSAL_028520</name>
</gene>
<protein>
    <recommendedName>
        <fullName evidence="3">LPS-assembly lipoprotein</fullName>
    </recommendedName>
</protein>
<keyword evidence="2" id="KW-1185">Reference proteome</keyword>
<evidence type="ECO:0000313" key="2">
    <source>
        <dbReference type="Proteomes" id="UP000283786"/>
    </source>
</evidence>
<evidence type="ECO:0000313" key="1">
    <source>
        <dbReference type="EMBL" id="QPM91597.1"/>
    </source>
</evidence>
<proteinExistence type="predicted"/>
<name>A0A418SFZ7_9RHOB</name>